<dbReference type="Proteomes" id="UP000486351">
    <property type="component" value="Unassembled WGS sequence"/>
</dbReference>
<proteinExistence type="predicted"/>
<gene>
    <name evidence="2" type="ORF">PF008_g24279</name>
</gene>
<organism evidence="2 3">
    <name type="scientific">Phytophthora fragariae</name>
    <dbReference type="NCBI Taxonomy" id="53985"/>
    <lineage>
        <taxon>Eukaryota</taxon>
        <taxon>Sar</taxon>
        <taxon>Stramenopiles</taxon>
        <taxon>Oomycota</taxon>
        <taxon>Peronosporomycetes</taxon>
        <taxon>Peronosporales</taxon>
        <taxon>Peronosporaceae</taxon>
        <taxon>Phytophthora</taxon>
    </lineage>
</organism>
<feature type="compositionally biased region" description="Low complexity" evidence="1">
    <location>
        <begin position="20"/>
        <end position="44"/>
    </location>
</feature>
<evidence type="ECO:0000313" key="2">
    <source>
        <dbReference type="EMBL" id="KAE9295373.1"/>
    </source>
</evidence>
<accession>A0A6G0QP63</accession>
<name>A0A6G0QP63_9STRA</name>
<protein>
    <submittedName>
        <fullName evidence="2">Uncharacterized protein</fullName>
    </submittedName>
</protein>
<feature type="region of interest" description="Disordered" evidence="1">
    <location>
        <begin position="1"/>
        <end position="44"/>
    </location>
</feature>
<dbReference type="AlphaFoldDB" id="A0A6G0QP63"/>
<dbReference type="EMBL" id="QXFY01002573">
    <property type="protein sequence ID" value="KAE9295373.1"/>
    <property type="molecule type" value="Genomic_DNA"/>
</dbReference>
<evidence type="ECO:0000313" key="3">
    <source>
        <dbReference type="Proteomes" id="UP000486351"/>
    </source>
</evidence>
<comment type="caution">
    <text evidence="2">The sequence shown here is derived from an EMBL/GenBank/DDBJ whole genome shotgun (WGS) entry which is preliminary data.</text>
</comment>
<reference evidence="2 3" key="1">
    <citation type="submission" date="2018-09" db="EMBL/GenBank/DDBJ databases">
        <title>Genomic investigation of the strawberry pathogen Phytophthora fragariae indicates pathogenicity is determined by transcriptional variation in three key races.</title>
        <authorList>
            <person name="Adams T.M."/>
            <person name="Armitage A.D."/>
            <person name="Sobczyk M.K."/>
            <person name="Bates H.J."/>
            <person name="Dunwell J.M."/>
            <person name="Nellist C.F."/>
            <person name="Harrison R.J."/>
        </authorList>
    </citation>
    <scope>NUCLEOTIDE SEQUENCE [LARGE SCALE GENOMIC DNA]</scope>
    <source>
        <strain evidence="2 3">NOV-77</strain>
    </source>
</reference>
<sequence length="68" mass="7043">MAATPGAVVQRPVARTAPGSSSSDDLSEPLSDSSSQNSTTNSNCWNSQSLRAMVRAVADGCGREWSQA</sequence>
<evidence type="ECO:0000256" key="1">
    <source>
        <dbReference type="SAM" id="MobiDB-lite"/>
    </source>
</evidence>